<accession>A0A8C5MGY3</accession>
<dbReference type="Pfam" id="PF26215">
    <property type="entry name" value="HTH_animal"/>
    <property type="match status" value="1"/>
</dbReference>
<dbReference type="OrthoDB" id="10025388at2759"/>
<feature type="domain" description="GIY-YIG" evidence="1">
    <location>
        <begin position="532"/>
        <end position="631"/>
    </location>
</feature>
<protein>
    <recommendedName>
        <fullName evidence="5">Reverse transcriptase domain-containing protein</fullName>
    </recommendedName>
</protein>
<evidence type="ECO:0000313" key="4">
    <source>
        <dbReference type="Proteomes" id="UP000694569"/>
    </source>
</evidence>
<evidence type="ECO:0000313" key="3">
    <source>
        <dbReference type="Ensembl" id="ENSLLEP00000012085.1"/>
    </source>
</evidence>
<proteinExistence type="predicted"/>
<dbReference type="PROSITE" id="PS50878">
    <property type="entry name" value="RT_POL"/>
    <property type="match status" value="1"/>
</dbReference>
<dbReference type="InterPro" id="IPR000477">
    <property type="entry name" value="RT_dom"/>
</dbReference>
<sequence>MSRQEYKALQDLHENKAIILKSADKGGAIVIMNKVDYIKEVERQLQDRGTYLVSDFDTVLKRDKEIDLMLKEALEAGVIDVDLHQYLKKEYGILPVFYVLPKVHKSLINPPGRPIVASSDSVLQPISIFLDRILQPLVLKTRSFIWDSKDVLHRLESLSLDRPVILFTWDVTSLYTSIPNEDGLRAINEALRENAFSEIQIAFLLKLVQFVLCNNLFLFGDTVYRQCRGTTMGSNMAPAYANLFMDAFEKNFVYSHPFFARFVHVWWRYIDDVFGIWLGNLEDLETFFKDINGVSEHIKFTMTHSRERIDFLDLTLIIEGERLSSDLFTKPTDRNSLLHFRSFHPANTLRSLPRSQLLRVVRNVSDPGVRKDRLESMVNKFKTRGYPATLLRGELHRVESFDRMTMISRRTPKHRHKTRIPFVSKFSQVSGRINNVIRRHWGILHKAYKEIPFFLDPPIFAYKRNRNLRDHLIKADIGPLKVKQQKFLGIPKKGTFPCLGCSSCNAVIKGDFLLHPHTGDKIWIRDFYTCESSYVVYILKCPCGLLYVGETTTKMKERFSKHKSTIRTGRYDLPVPEHFFALAHNIAQLRFQIIDHVPVSRRGGDRIKLLKQKEKRWIHRLDTLWPRGLNREFDLHHCY</sequence>
<evidence type="ECO:0000259" key="1">
    <source>
        <dbReference type="PROSITE" id="PS50164"/>
    </source>
</evidence>
<keyword evidence="4" id="KW-1185">Reference proteome</keyword>
<dbReference type="PANTHER" id="PTHR21301">
    <property type="entry name" value="REVERSE TRANSCRIPTASE"/>
    <property type="match status" value="1"/>
</dbReference>
<dbReference type="AlphaFoldDB" id="A0A8C5MGY3"/>
<dbReference type="InterPro" id="IPR058912">
    <property type="entry name" value="HTH_animal"/>
</dbReference>
<dbReference type="PROSITE" id="PS50164">
    <property type="entry name" value="GIY_YIG"/>
    <property type="match status" value="1"/>
</dbReference>
<feature type="domain" description="Reverse transcriptase" evidence="2">
    <location>
        <begin position="81"/>
        <end position="323"/>
    </location>
</feature>
<reference evidence="3" key="2">
    <citation type="submission" date="2025-09" db="UniProtKB">
        <authorList>
            <consortium name="Ensembl"/>
        </authorList>
    </citation>
    <scope>IDENTIFICATION</scope>
</reference>
<dbReference type="CDD" id="cd10442">
    <property type="entry name" value="GIY-YIG_PLEs"/>
    <property type="match status" value="1"/>
</dbReference>
<name>A0A8C5MGY3_9ANUR</name>
<dbReference type="Ensembl" id="ENSLLET00000012566.1">
    <property type="protein sequence ID" value="ENSLLEP00000012085.1"/>
    <property type="gene ID" value="ENSLLEG00000007690.1"/>
</dbReference>
<evidence type="ECO:0000259" key="2">
    <source>
        <dbReference type="PROSITE" id="PS50878"/>
    </source>
</evidence>
<evidence type="ECO:0008006" key="5">
    <source>
        <dbReference type="Google" id="ProtNLM"/>
    </source>
</evidence>
<organism evidence="3 4">
    <name type="scientific">Leptobrachium leishanense</name>
    <name type="common">Leishan spiny toad</name>
    <dbReference type="NCBI Taxonomy" id="445787"/>
    <lineage>
        <taxon>Eukaryota</taxon>
        <taxon>Metazoa</taxon>
        <taxon>Chordata</taxon>
        <taxon>Craniata</taxon>
        <taxon>Vertebrata</taxon>
        <taxon>Euteleostomi</taxon>
        <taxon>Amphibia</taxon>
        <taxon>Batrachia</taxon>
        <taxon>Anura</taxon>
        <taxon>Pelobatoidea</taxon>
        <taxon>Megophryidae</taxon>
        <taxon>Leptobrachium</taxon>
    </lineage>
</organism>
<dbReference type="GeneTree" id="ENSGT00840000129931"/>
<dbReference type="InterPro" id="IPR000305">
    <property type="entry name" value="GIY-YIG_endonuc"/>
</dbReference>
<dbReference type="PANTHER" id="PTHR21301:SF12">
    <property type="match status" value="1"/>
</dbReference>
<dbReference type="Proteomes" id="UP000694569">
    <property type="component" value="Unplaced"/>
</dbReference>
<reference evidence="3" key="1">
    <citation type="submission" date="2025-08" db="UniProtKB">
        <authorList>
            <consortium name="Ensembl"/>
        </authorList>
    </citation>
    <scope>IDENTIFICATION</scope>
</reference>